<evidence type="ECO:0000256" key="4">
    <source>
        <dbReference type="ARBA" id="ARBA00012774"/>
    </source>
</evidence>
<feature type="transmembrane region" description="Helical" evidence="14">
    <location>
        <begin position="83"/>
        <end position="103"/>
    </location>
</feature>
<dbReference type="Ensembl" id="ENSLCNT00005032065.1">
    <property type="protein sequence ID" value="ENSLCNP00005028714.1"/>
    <property type="gene ID" value="ENSLCNG00005018625.1"/>
</dbReference>
<evidence type="ECO:0000256" key="1">
    <source>
        <dbReference type="ARBA" id="ARBA00000251"/>
    </source>
</evidence>
<keyword evidence="9 14" id="KW-0472">Membrane</keyword>
<evidence type="ECO:0000259" key="15">
    <source>
        <dbReference type="PROSITE" id="PS51484"/>
    </source>
</evidence>
<dbReference type="GO" id="GO:0030246">
    <property type="term" value="F:carbohydrate binding"/>
    <property type="evidence" value="ECO:0007669"/>
    <property type="project" value="UniProtKB-UniRule"/>
</dbReference>
<keyword evidence="14" id="KW-1133">Transmembrane helix</keyword>
<evidence type="ECO:0000313" key="17">
    <source>
        <dbReference type="Proteomes" id="UP000472241"/>
    </source>
</evidence>
<keyword evidence="17" id="KW-1185">Reference proteome</keyword>
<dbReference type="GO" id="GO:0005886">
    <property type="term" value="C:plasma membrane"/>
    <property type="evidence" value="ECO:0007669"/>
    <property type="project" value="UniProtKB-SubCell"/>
</dbReference>
<evidence type="ECO:0000256" key="7">
    <source>
        <dbReference type="ARBA" id="ARBA00022737"/>
    </source>
</evidence>
<evidence type="ECO:0000256" key="6">
    <source>
        <dbReference type="ARBA" id="ARBA00022734"/>
    </source>
</evidence>
<keyword evidence="5" id="KW-1003">Cell membrane</keyword>
<dbReference type="SUPFAM" id="SSF51126">
    <property type="entry name" value="Pectin lyase-like"/>
    <property type="match status" value="1"/>
</dbReference>
<evidence type="ECO:0000256" key="11">
    <source>
        <dbReference type="ARBA" id="ARBA00023295"/>
    </source>
</evidence>
<evidence type="ECO:0000256" key="2">
    <source>
        <dbReference type="ARBA" id="ARBA00004236"/>
    </source>
</evidence>
<dbReference type="GO" id="GO:0004415">
    <property type="term" value="F:hyalurononglucosaminidase activity"/>
    <property type="evidence" value="ECO:0007669"/>
    <property type="project" value="UniProtKB-EC"/>
</dbReference>
<sequence>MHATDSRGQPPAFLQPQNGNGHRSSGYVPGKVVPLRPPPPPKSQASAKLTSVRQEARATFAFSPEEQQAQRESRKQKRHKNTFICFAITSFSFFVALAVILGISSKYAPDENCPDQNPRLRNWDPGQDSAKQVVIKEGDMFRLTSDATVNSVVIQDGGLLVFGDDKDGSRNITLRTRYILIKDGGALHIGAEKCRYKSKATIALYGKSDEGESMPTFGKKFIGVEAGGTLEIHGAQTVSWTLLARTLHSSGLTFGSYAFEKDFSRGLNVRIIDQDTAKILESEKFDTHEYHNESRRLQELLRIQDPGRIVAIAVGDSAAKSLLQGTIQMIQDRLGSKLIQGLGYRQAWALVGVIDGGSASCNESVRNYENHSSGGKALAQREFYTVDGQKFTVTAYSEWIEGVSLSGFRVEVVDGVKLHLLDDVSSWKPGDQIVVASTDYSMYQAEEFTLLPCPECSRFQVKVKEAPQFLHMGEITDGVDMRAEVGILTRNVVIRGEMEDSCYAGNQCQFFDYDTFGGHVMIRKNFTSVHLSYVELRHMGQQHLGRYPVHFHLCGDVDHKGGYRHATFVDGLSIHHSFSRCITVHGTNGLLIKDTIGFDTLGHCFFLEDGIEQRNTLFHNLGLLTKPGTLLPTDRNNSMCTAMREKVFGNYVPVPATDCMAVSTFWIAHPNNNLISNAAAGSQAGLFIDKGVKTTNASAADPREYLCLDNSARFRPHQDADPEKPRVAALIDRLISFKNNDNGAWVRGGDIVVQNSAFADNGIGLTFASDGSFPSDEGSSQEVSESLFVGESRNYGFQGGQNKYVGTGGIDQKPRTLPRNRTFPIRGFQIYDGPIHLTRCTFKKYVPTPDRYTSAIGFLVKNPWQITPRNNISLVKFGPHVSLNVFFGKPGPWFEDCELDGDKNSIFHDIDGSVTGYKDAYVGRIDNYLIRHPSCVNITKWNAVVCSGNYAQVYVQTWSTQNLTMTIARDEYPSYPMVLRGINQKATFPQYQPVIMLEKGYTIHWNGPAPRTAFLYLINFNRNDWIRVGLCYPSNTSFQVTFGFLQRHNGSLSKMEEYEPVHSLEELQRKQSERKFYFDSSAGLLFLYLKAKSHRDGHSYCSSQGCERVKIQAATDSKDISNCMAKAYPQYYRKPSALKRMPSMLTGLCQGCGTRQVVFTSDPHKSYLPVQFQSPSKAETQRGDLSVISVNGTDFTIQNPGVLLLVVDACSVPFRLTAKKVFSLADISRLEEYLRTGIPPRSIVLLSTRGEIKHLNISESLVPLGLAKPAHLYNKGSTIFLGFSGNFKPSWAKLFTSPAGQGLGLLEQFIPLQLDEYGCHRTSAVRRRDLELLMQTSKAH</sequence>
<dbReference type="Pfam" id="PF15711">
    <property type="entry name" value="ILEI"/>
    <property type="match status" value="2"/>
</dbReference>
<feature type="region of interest" description="Disordered" evidence="13">
    <location>
        <begin position="1"/>
        <end position="50"/>
    </location>
</feature>
<dbReference type="InterPro" id="IPR055400">
    <property type="entry name" value="CEMIP_X"/>
</dbReference>
<evidence type="ECO:0000256" key="13">
    <source>
        <dbReference type="SAM" id="MobiDB-lite"/>
    </source>
</evidence>
<keyword evidence="6 12" id="KW-0430">Lectin</keyword>
<gene>
    <name evidence="16" type="primary">CEMIP2</name>
</gene>
<keyword evidence="7" id="KW-0677">Repeat</keyword>
<comment type="similarity">
    <text evidence="3">Belongs to the CEMIP family.</text>
</comment>
<evidence type="ECO:0000256" key="9">
    <source>
        <dbReference type="ARBA" id="ARBA00023136"/>
    </source>
</evidence>
<protein>
    <recommendedName>
        <fullName evidence="4">hyaluronoglucosaminidase</fullName>
        <ecNumber evidence="4">3.2.1.35</ecNumber>
    </recommendedName>
</protein>
<dbReference type="InterPro" id="IPR055401">
    <property type="entry name" value="CEMIP_beta-hel_dom"/>
</dbReference>
<keyword evidence="10" id="KW-0325">Glycoprotein</keyword>
<dbReference type="PROSITE" id="PS51484">
    <property type="entry name" value="G8"/>
    <property type="match status" value="1"/>
</dbReference>
<evidence type="ECO:0000313" key="16">
    <source>
        <dbReference type="Ensembl" id="ENSLCNP00005028714.1"/>
    </source>
</evidence>
<dbReference type="Proteomes" id="UP000472241">
    <property type="component" value="Unplaced"/>
</dbReference>
<evidence type="ECO:0000256" key="14">
    <source>
        <dbReference type="SAM" id="Phobius"/>
    </source>
</evidence>
<keyword evidence="14" id="KW-0812">Transmembrane</keyword>
<keyword evidence="11" id="KW-0326">Glycosidase</keyword>
<dbReference type="EC" id="3.2.1.35" evidence="4"/>
<dbReference type="SMART" id="SM01225">
    <property type="entry name" value="G8"/>
    <property type="match status" value="1"/>
</dbReference>
<evidence type="ECO:0000256" key="3">
    <source>
        <dbReference type="ARBA" id="ARBA00007586"/>
    </source>
</evidence>
<comment type="catalytic activity">
    <reaction evidence="1">
        <text>Random hydrolysis of (1-&gt;4)-linkages between N-acetyl-beta-D-glucosamine and D-glucuronate residues in hyaluronate.</text>
        <dbReference type="EC" id="3.2.1.35"/>
    </reaction>
</comment>
<evidence type="ECO:0000256" key="8">
    <source>
        <dbReference type="ARBA" id="ARBA00022801"/>
    </source>
</evidence>
<name>A0A667I6J9_LYNCA</name>
<dbReference type="Pfam" id="PF24605">
    <property type="entry name" value="CEMIP_X"/>
    <property type="match status" value="1"/>
</dbReference>
<accession>A0A667I6J9</accession>
<dbReference type="PROSITE" id="PS52031">
    <property type="entry name" value="GG_LECTIN"/>
    <property type="match status" value="2"/>
</dbReference>
<evidence type="ECO:0000256" key="10">
    <source>
        <dbReference type="ARBA" id="ARBA00023180"/>
    </source>
</evidence>
<proteinExistence type="inferred from homology"/>
<reference evidence="16" key="2">
    <citation type="submission" date="2025-09" db="UniProtKB">
        <authorList>
            <consortium name="Ensembl"/>
        </authorList>
    </citation>
    <scope>IDENTIFICATION</scope>
</reference>
<keyword evidence="8" id="KW-0378">Hydrolase</keyword>
<evidence type="ECO:0000256" key="5">
    <source>
        <dbReference type="ARBA" id="ARBA00022475"/>
    </source>
</evidence>
<organism evidence="16 17">
    <name type="scientific">Lynx canadensis</name>
    <name type="common">Canada lynx</name>
    <name type="synonym">Felis canadensis</name>
    <dbReference type="NCBI Taxonomy" id="61383"/>
    <lineage>
        <taxon>Eukaryota</taxon>
        <taxon>Metazoa</taxon>
        <taxon>Chordata</taxon>
        <taxon>Craniata</taxon>
        <taxon>Vertebrata</taxon>
        <taxon>Euteleostomi</taxon>
        <taxon>Mammalia</taxon>
        <taxon>Eutheria</taxon>
        <taxon>Laurasiatheria</taxon>
        <taxon>Carnivora</taxon>
        <taxon>Feliformia</taxon>
        <taxon>Felidae</taxon>
        <taxon>Felinae</taxon>
        <taxon>Lynx</taxon>
    </lineage>
</organism>
<dbReference type="Pfam" id="PF24606">
    <property type="entry name" value="CEMIP_beta-hel"/>
    <property type="match status" value="1"/>
</dbReference>
<dbReference type="InterPro" id="IPR019316">
    <property type="entry name" value="G8_domain"/>
</dbReference>
<comment type="subcellular location">
    <subcellularLocation>
        <location evidence="2">Cell membrane</location>
    </subcellularLocation>
</comment>
<feature type="domain" description="G8" evidence="15">
    <location>
        <begin position="121"/>
        <end position="245"/>
    </location>
</feature>
<dbReference type="InterPro" id="IPR011050">
    <property type="entry name" value="Pectin_lyase_fold/virulence"/>
</dbReference>
<dbReference type="PANTHER" id="PTHR15535:SF26">
    <property type="entry name" value="CELL SURFACE HYALURONIDASE"/>
    <property type="match status" value="1"/>
</dbReference>
<dbReference type="PANTHER" id="PTHR15535">
    <property type="entry name" value="TRANSMEMBRANE PROTEIN 2-RELATED"/>
    <property type="match status" value="1"/>
</dbReference>
<evidence type="ECO:0000256" key="12">
    <source>
        <dbReference type="PROSITE-ProRule" id="PRU01375"/>
    </source>
</evidence>
<dbReference type="CDD" id="cd13938">
    <property type="entry name" value="PANDER_like_TMEM2"/>
    <property type="match status" value="1"/>
</dbReference>
<dbReference type="InterPro" id="IPR052252">
    <property type="entry name" value="CEMIP/CEMIP2"/>
</dbReference>
<dbReference type="InterPro" id="IPR039477">
    <property type="entry name" value="ILEI/PANDER_dom"/>
</dbReference>
<reference evidence="16" key="1">
    <citation type="submission" date="2025-08" db="UniProtKB">
        <authorList>
            <consortium name="Ensembl"/>
        </authorList>
    </citation>
    <scope>IDENTIFICATION</scope>
</reference>
<dbReference type="Pfam" id="PF10162">
    <property type="entry name" value="G8"/>
    <property type="match status" value="1"/>
</dbReference>
<dbReference type="InterPro" id="IPR039473">
    <property type="entry name" value="TMEM2_PANDER-like"/>
</dbReference>